<evidence type="ECO:0000313" key="1">
    <source>
        <dbReference type="EMBL" id="KEQ05635.1"/>
    </source>
</evidence>
<comment type="caution">
    <text evidence="1">The sequence shown here is derived from an EMBL/GenBank/DDBJ whole genome shotgun (WGS) entry which is preliminary data.</text>
</comment>
<reference evidence="1 2" key="1">
    <citation type="submission" date="2014-06" db="EMBL/GenBank/DDBJ databases">
        <title>Rhizobium pelagicum/R2-400B4.</title>
        <authorList>
            <person name="Kimes N.E."/>
            <person name="Lopez-Perez M."/>
        </authorList>
    </citation>
    <scope>NUCLEOTIDE SEQUENCE [LARGE SCALE GENOMIC DNA]</scope>
    <source>
        <strain evidence="1 2">R2-400B4</strain>
    </source>
</reference>
<protein>
    <submittedName>
        <fullName evidence="1">Uncharacterized protein</fullName>
    </submittedName>
</protein>
<accession>A0A922NX61</accession>
<organism evidence="1 2">
    <name type="scientific">Pseudorhizobium pelagicum</name>
    <dbReference type="NCBI Taxonomy" id="1509405"/>
    <lineage>
        <taxon>Bacteria</taxon>
        <taxon>Pseudomonadati</taxon>
        <taxon>Pseudomonadota</taxon>
        <taxon>Alphaproteobacteria</taxon>
        <taxon>Hyphomicrobiales</taxon>
        <taxon>Rhizobiaceae</taxon>
        <taxon>Rhizobium/Agrobacterium group</taxon>
        <taxon>Pseudorhizobium</taxon>
    </lineage>
</organism>
<dbReference type="EMBL" id="JOKJ01000019">
    <property type="protein sequence ID" value="KEQ05635.1"/>
    <property type="molecule type" value="Genomic_DNA"/>
</dbReference>
<name>A0A922NX61_9HYPH</name>
<evidence type="ECO:0000313" key="2">
    <source>
        <dbReference type="Proteomes" id="UP000052167"/>
    </source>
</evidence>
<dbReference type="AlphaFoldDB" id="A0A922NX61"/>
<keyword evidence="2" id="KW-1185">Reference proteome</keyword>
<sequence length="104" mass="12035">MNQTHSSCQISRLTQQLKESKKREAELHKRCLELIQEAQTKDSIPAKDLNIFTAEKQTEAIKVFLEVFVETCTEHKIPRSDPTLRILKKTADKVVHTLQKRLGH</sequence>
<proteinExistence type="predicted"/>
<dbReference type="Proteomes" id="UP000052167">
    <property type="component" value="Unassembled WGS sequence"/>
</dbReference>
<gene>
    <name evidence="1" type="ORF">GV68_08890</name>
</gene>